<comment type="caution">
    <text evidence="5">The sequence shown here is derived from an EMBL/GenBank/DDBJ whole genome shotgun (WGS) entry which is preliminary data.</text>
</comment>
<dbReference type="InterPro" id="IPR052708">
    <property type="entry name" value="PxpC"/>
</dbReference>
<dbReference type="RefSeq" id="WP_141191846.1">
    <property type="nucleotide sequence ID" value="NZ_JBHUMR010000004.1"/>
</dbReference>
<reference evidence="6" key="1">
    <citation type="journal article" date="2019" name="Int. J. Syst. Evol. Microbiol.">
        <title>The Global Catalogue of Microorganisms (GCM) 10K type strain sequencing project: providing services to taxonomists for standard genome sequencing and annotation.</title>
        <authorList>
            <consortium name="The Broad Institute Genomics Platform"/>
            <consortium name="The Broad Institute Genome Sequencing Center for Infectious Disease"/>
            <person name="Wu L."/>
            <person name="Ma J."/>
        </authorList>
    </citation>
    <scope>NUCLEOTIDE SEQUENCE [LARGE SCALE GENOMIC DNA]</scope>
    <source>
        <strain evidence="6">TISTR 2241</strain>
    </source>
</reference>
<dbReference type="NCBIfam" id="TIGR00724">
    <property type="entry name" value="urea_amlyse_rel"/>
    <property type="match status" value="1"/>
</dbReference>
<evidence type="ECO:0000259" key="4">
    <source>
        <dbReference type="SMART" id="SM00797"/>
    </source>
</evidence>
<dbReference type="PANTHER" id="PTHR43309:SF5">
    <property type="entry name" value="5-OXOPROLINASE SUBUNIT C"/>
    <property type="match status" value="1"/>
</dbReference>
<keyword evidence="2" id="KW-0378">Hydrolase</keyword>
<dbReference type="Gene3D" id="2.40.100.10">
    <property type="entry name" value="Cyclophilin-like"/>
    <property type="match status" value="1"/>
</dbReference>
<dbReference type="Pfam" id="PF02626">
    <property type="entry name" value="CT_A_B"/>
    <property type="match status" value="1"/>
</dbReference>
<evidence type="ECO:0000256" key="2">
    <source>
        <dbReference type="ARBA" id="ARBA00022801"/>
    </source>
</evidence>
<evidence type="ECO:0000256" key="1">
    <source>
        <dbReference type="ARBA" id="ARBA00022741"/>
    </source>
</evidence>
<proteinExistence type="predicted"/>
<evidence type="ECO:0000256" key="3">
    <source>
        <dbReference type="ARBA" id="ARBA00022840"/>
    </source>
</evidence>
<dbReference type="Proteomes" id="UP001597458">
    <property type="component" value="Unassembled WGS sequence"/>
</dbReference>
<keyword evidence="1" id="KW-0547">Nucleotide-binding</keyword>
<dbReference type="SUPFAM" id="SSF50891">
    <property type="entry name" value="Cyclophilin-like"/>
    <property type="match status" value="1"/>
</dbReference>
<evidence type="ECO:0000313" key="5">
    <source>
        <dbReference type="EMBL" id="MFD2615968.1"/>
    </source>
</evidence>
<keyword evidence="3" id="KW-0067">ATP-binding</keyword>
<name>A0ABW5PL23_9BACI</name>
<protein>
    <submittedName>
        <fullName evidence="5">Biotin-dependent carboxyltransferase family protein</fullName>
    </submittedName>
</protein>
<feature type="domain" description="Carboxyltransferase" evidence="4">
    <location>
        <begin position="24"/>
        <end position="319"/>
    </location>
</feature>
<dbReference type="PANTHER" id="PTHR43309">
    <property type="entry name" value="5-OXOPROLINASE SUBUNIT C"/>
    <property type="match status" value="1"/>
</dbReference>
<accession>A0ABW5PL23</accession>
<keyword evidence="6" id="KW-1185">Reference proteome</keyword>
<organism evidence="5 6">
    <name type="scientific">Terrilactibacillus laevilacticus</name>
    <dbReference type="NCBI Taxonomy" id="1380157"/>
    <lineage>
        <taxon>Bacteria</taxon>
        <taxon>Bacillati</taxon>
        <taxon>Bacillota</taxon>
        <taxon>Bacilli</taxon>
        <taxon>Bacillales</taxon>
        <taxon>Bacillaceae</taxon>
        <taxon>Terrilactibacillus</taxon>
    </lineage>
</organism>
<dbReference type="SMART" id="SM00797">
    <property type="entry name" value="AHS2"/>
    <property type="match status" value="1"/>
</dbReference>
<dbReference type="InterPro" id="IPR003778">
    <property type="entry name" value="CT_A_B"/>
</dbReference>
<dbReference type="InterPro" id="IPR029000">
    <property type="entry name" value="Cyclophilin-like_dom_sf"/>
</dbReference>
<gene>
    <name evidence="5" type="ORF">ACFSTF_01335</name>
</gene>
<evidence type="ECO:0000313" key="6">
    <source>
        <dbReference type="Proteomes" id="UP001597458"/>
    </source>
</evidence>
<dbReference type="EMBL" id="JBHUMR010000004">
    <property type="protein sequence ID" value="MFD2615968.1"/>
    <property type="molecule type" value="Genomic_DNA"/>
</dbReference>
<sequence length="332" mass="36919">MSIKVIRPGLLSTIQDLGRQGFQKHGVIVGGAMDSYASRLANILVGNDEGEGTIEMTLVGPSLEFEQDLLISITGGDFSPTIDEDKAPMWRPIYVKKGSVLTLNVCESGCRAYLAVAGGFKIKKVMESKSTYLLGKMGGYKGRALQKNDRIDVNEMSLLAKQIVQKIKLGSTKDLFHAPKWCIPSHYIQQNEPVLRFVAGKQFDQFSQSSLNDFCDKPFDISQKSDRMGYRLTGPKLNLKEPIELLSEAVSHGTVQVPPNGDPIVLLADRQTTGGYPKIAQIISVDLPIIAQMKPGDQVYFKKIHFREGETLFLEQEKQVDQLKYSIKCYIQ</sequence>